<dbReference type="KEGG" id="aqu:100631733"/>
<dbReference type="GO" id="GO:0030154">
    <property type="term" value="P:cell differentiation"/>
    <property type="evidence" value="ECO:0007669"/>
    <property type="project" value="TreeGrafter"/>
</dbReference>
<dbReference type="EnsemblMetazoa" id="Aqu2.1.38665_001">
    <property type="protein sequence ID" value="Aqu2.1.38665_001"/>
    <property type="gene ID" value="Aqu2.1.38665"/>
</dbReference>
<evidence type="ECO:0000259" key="9">
    <source>
        <dbReference type="PROSITE" id="PS51075"/>
    </source>
</evidence>
<keyword evidence="2" id="KW-0479">Metal-binding</keyword>
<organism evidence="11">
    <name type="scientific">Amphimedon queenslandica</name>
    <name type="common">Sponge</name>
    <dbReference type="NCBI Taxonomy" id="400682"/>
    <lineage>
        <taxon>Eukaryota</taxon>
        <taxon>Metazoa</taxon>
        <taxon>Porifera</taxon>
        <taxon>Demospongiae</taxon>
        <taxon>Heteroscleromorpha</taxon>
        <taxon>Haplosclerida</taxon>
        <taxon>Niphatidae</taxon>
        <taxon>Amphimedon</taxon>
    </lineage>
</organism>
<comment type="similarity">
    <text evidence="1 7">Belongs to the dwarfin/SMAD family.</text>
</comment>
<dbReference type="PROSITE" id="PS51075">
    <property type="entry name" value="MH1"/>
    <property type="match status" value="1"/>
</dbReference>
<sequence>MATIAGNGPPSILMATPPLIPQSTTRGSNSFKLPSFSTHNVTQLLKYRKEGEGEEDHKKAEKEIKSLVKKLKKKENLHELERALSSGGDIPTRCVTLPRQLDGKDGASAQSRLPHVVYCRIWRWPDLQSHHELKPADVCQYSYYNRKSEEVCINPYHYIRIVAPPIMPVLVPNRPTQQPLYHEPQSTGLPQNIDCPLSSDPLPAEETPPPAYSEVPPVDSPADPQSVYSGVGSPIMSPLSAASNTSVNPIGSPAQSDYHPITYTEPAYWCSISYHELGTKVGETFQAIRPSIIVDGGTDPGTTDRFCLGKMCNVNRDNITIQARKHIGQGIKLMYIGGEVHLECLGKNAVFVQAPNANLRNRWESATVVKVPQGCLLDLFNSQDFAKRLADAVHLGYEAVTQLQKQCTIRMSFIKGWGADYRRSQITSTPCWIEVNIHGPMQWLDKVQTHMGGPNGIIHSDT</sequence>
<proteinExistence type="inferred from homology"/>
<dbReference type="eggNOG" id="KOG3067">
    <property type="taxonomic scope" value="Eukaryota"/>
</dbReference>
<dbReference type="CDD" id="cd10495">
    <property type="entry name" value="MH2_R-SMAD"/>
    <property type="match status" value="1"/>
</dbReference>
<keyword evidence="5 7" id="KW-0804">Transcription</keyword>
<dbReference type="InterPro" id="IPR003619">
    <property type="entry name" value="MAD_homology1_Dwarfin-type"/>
</dbReference>
<dbReference type="Gene3D" id="3.90.520.10">
    <property type="entry name" value="SMAD MH1 domain"/>
    <property type="match status" value="1"/>
</dbReference>
<keyword evidence="12" id="KW-1185">Reference proteome</keyword>
<evidence type="ECO:0000256" key="5">
    <source>
        <dbReference type="ARBA" id="ARBA00023163"/>
    </source>
</evidence>
<keyword evidence="3" id="KW-0862">Zinc</keyword>
<dbReference type="InParanoid" id="A0A1X7VEC6"/>
<dbReference type="InterPro" id="IPR001132">
    <property type="entry name" value="SMAD_dom_Dwarfin-type"/>
</dbReference>
<name>A0A1X7VEC6_AMPQE</name>
<dbReference type="GO" id="GO:0000981">
    <property type="term" value="F:DNA-binding transcription factor activity, RNA polymerase II-specific"/>
    <property type="evidence" value="ECO:0007669"/>
    <property type="project" value="TreeGrafter"/>
</dbReference>
<dbReference type="EnsemblMetazoa" id="XM_019993638.1">
    <property type="protein sequence ID" value="XP_019849197.1"/>
    <property type="gene ID" value="LOC100631733"/>
</dbReference>
<dbReference type="Proteomes" id="UP000007879">
    <property type="component" value="Unassembled WGS sequence"/>
</dbReference>
<dbReference type="OrthoDB" id="5794312at2759"/>
<dbReference type="SUPFAM" id="SSF56366">
    <property type="entry name" value="SMAD MH1 domain"/>
    <property type="match status" value="1"/>
</dbReference>
<evidence type="ECO:0000313" key="12">
    <source>
        <dbReference type="Proteomes" id="UP000007879"/>
    </source>
</evidence>
<accession>A0A1X7VEC6</accession>
<dbReference type="InterPro" id="IPR008984">
    <property type="entry name" value="SMAD_FHA_dom_sf"/>
</dbReference>
<dbReference type="GO" id="GO:0005737">
    <property type="term" value="C:cytoplasm"/>
    <property type="evidence" value="ECO:0007669"/>
    <property type="project" value="UniProtKB-SubCell"/>
</dbReference>
<gene>
    <name evidence="11" type="primary">100631733</name>
</gene>
<evidence type="ECO:0000256" key="6">
    <source>
        <dbReference type="ARBA" id="ARBA00023242"/>
    </source>
</evidence>
<comment type="subcellular location">
    <subcellularLocation>
        <location evidence="7">Cytoplasm</location>
    </subcellularLocation>
    <subcellularLocation>
        <location evidence="7">Nucleus</location>
    </subcellularLocation>
</comment>
<dbReference type="CDD" id="cd10488">
    <property type="entry name" value="MH1_R-SMAD"/>
    <property type="match status" value="1"/>
</dbReference>
<keyword evidence="7" id="KW-0963">Cytoplasm</keyword>
<evidence type="ECO:0000256" key="3">
    <source>
        <dbReference type="ARBA" id="ARBA00022833"/>
    </source>
</evidence>
<dbReference type="Gene3D" id="2.60.200.10">
    <property type="match status" value="1"/>
</dbReference>
<reference evidence="12" key="1">
    <citation type="journal article" date="2010" name="Nature">
        <title>The Amphimedon queenslandica genome and the evolution of animal complexity.</title>
        <authorList>
            <person name="Srivastava M."/>
            <person name="Simakov O."/>
            <person name="Chapman J."/>
            <person name="Fahey B."/>
            <person name="Gauthier M.E."/>
            <person name="Mitros T."/>
            <person name="Richards G.S."/>
            <person name="Conaco C."/>
            <person name="Dacre M."/>
            <person name="Hellsten U."/>
            <person name="Larroux C."/>
            <person name="Putnam N.H."/>
            <person name="Stanke M."/>
            <person name="Adamska M."/>
            <person name="Darling A."/>
            <person name="Degnan S.M."/>
            <person name="Oakley T.H."/>
            <person name="Plachetzki D.C."/>
            <person name="Zhai Y."/>
            <person name="Adamski M."/>
            <person name="Calcino A."/>
            <person name="Cummins S.F."/>
            <person name="Goodstein D.M."/>
            <person name="Harris C."/>
            <person name="Jackson D.J."/>
            <person name="Leys S.P."/>
            <person name="Shu S."/>
            <person name="Woodcroft B.J."/>
            <person name="Vervoort M."/>
            <person name="Kosik K.S."/>
            <person name="Manning G."/>
            <person name="Degnan B.M."/>
            <person name="Rokhsar D.S."/>
        </authorList>
    </citation>
    <scope>NUCLEOTIDE SEQUENCE [LARGE SCALE GENOMIC DNA]</scope>
</reference>
<dbReference type="GO" id="GO:0009653">
    <property type="term" value="P:anatomical structure morphogenesis"/>
    <property type="evidence" value="ECO:0007669"/>
    <property type="project" value="TreeGrafter"/>
</dbReference>
<dbReference type="Pfam" id="PF03166">
    <property type="entry name" value="MH2"/>
    <property type="match status" value="1"/>
</dbReference>
<feature type="domain" description="MH2" evidence="10">
    <location>
        <begin position="269"/>
        <end position="462"/>
    </location>
</feature>
<dbReference type="STRING" id="400682.A0A1X7VEC6"/>
<evidence type="ECO:0000256" key="2">
    <source>
        <dbReference type="ARBA" id="ARBA00022723"/>
    </source>
</evidence>
<feature type="compositionally biased region" description="Polar residues" evidence="8">
    <location>
        <begin position="177"/>
        <end position="190"/>
    </location>
</feature>
<dbReference type="SMART" id="SM00524">
    <property type="entry name" value="DWB"/>
    <property type="match status" value="1"/>
</dbReference>
<dbReference type="InterPro" id="IPR013019">
    <property type="entry name" value="MAD_homology_MH1"/>
</dbReference>
<dbReference type="Pfam" id="PF03165">
    <property type="entry name" value="MH1"/>
    <property type="match status" value="1"/>
</dbReference>
<evidence type="ECO:0000256" key="7">
    <source>
        <dbReference type="RuleBase" id="RU361195"/>
    </source>
</evidence>
<evidence type="ECO:0000259" key="10">
    <source>
        <dbReference type="PROSITE" id="PS51076"/>
    </source>
</evidence>
<evidence type="ECO:0000256" key="1">
    <source>
        <dbReference type="ARBA" id="ARBA00005545"/>
    </source>
</evidence>
<reference evidence="11" key="2">
    <citation type="submission" date="2017-05" db="UniProtKB">
        <authorList>
            <consortium name="EnsemblMetazoa"/>
        </authorList>
    </citation>
    <scope>IDENTIFICATION</scope>
</reference>
<dbReference type="InterPro" id="IPR036578">
    <property type="entry name" value="SMAD_MH1_sf"/>
</dbReference>
<dbReference type="AlphaFoldDB" id="A0A1X7VEC6"/>
<evidence type="ECO:0000256" key="4">
    <source>
        <dbReference type="ARBA" id="ARBA00023015"/>
    </source>
</evidence>
<keyword evidence="6 7" id="KW-0539">Nucleus</keyword>
<dbReference type="SUPFAM" id="SSF49879">
    <property type="entry name" value="SMAD/FHA domain"/>
    <property type="match status" value="1"/>
</dbReference>
<dbReference type="InterPro" id="IPR017855">
    <property type="entry name" value="SMAD-like_dom_sf"/>
</dbReference>
<dbReference type="GO" id="GO:0070411">
    <property type="term" value="F:I-SMAD binding"/>
    <property type="evidence" value="ECO:0007669"/>
    <property type="project" value="TreeGrafter"/>
</dbReference>
<evidence type="ECO:0000256" key="8">
    <source>
        <dbReference type="SAM" id="MobiDB-lite"/>
    </source>
</evidence>
<feature type="domain" description="MH1" evidence="9">
    <location>
        <begin position="39"/>
        <end position="167"/>
    </location>
</feature>
<keyword evidence="4 7" id="KW-0805">Transcription regulation</keyword>
<dbReference type="GO" id="GO:0060395">
    <property type="term" value="P:SMAD protein signal transduction"/>
    <property type="evidence" value="ECO:0007669"/>
    <property type="project" value="TreeGrafter"/>
</dbReference>
<dbReference type="PROSITE" id="PS51076">
    <property type="entry name" value="MH2"/>
    <property type="match status" value="1"/>
</dbReference>
<dbReference type="GO" id="GO:0000978">
    <property type="term" value="F:RNA polymerase II cis-regulatory region sequence-specific DNA binding"/>
    <property type="evidence" value="ECO:0007669"/>
    <property type="project" value="TreeGrafter"/>
</dbReference>
<dbReference type="GO" id="GO:0046872">
    <property type="term" value="F:metal ion binding"/>
    <property type="evidence" value="ECO:0007669"/>
    <property type="project" value="UniProtKB-KW"/>
</dbReference>
<dbReference type="GO" id="GO:0071144">
    <property type="term" value="C:heteromeric SMAD protein complex"/>
    <property type="evidence" value="ECO:0007669"/>
    <property type="project" value="TreeGrafter"/>
</dbReference>
<dbReference type="InterPro" id="IPR013790">
    <property type="entry name" value="Dwarfin"/>
</dbReference>
<evidence type="ECO:0000313" key="11">
    <source>
        <dbReference type="EnsemblMetazoa" id="Aqu2.1.38665_001"/>
    </source>
</evidence>
<protein>
    <recommendedName>
        <fullName evidence="7">Mothers against decapentaplegic homolog</fullName>
        <shortName evidence="7">MAD homolog</shortName>
        <shortName evidence="7">Mothers against DPP homolog</shortName>
    </recommendedName>
    <alternativeName>
        <fullName evidence="7">SMAD family member</fullName>
    </alternativeName>
</protein>
<feature type="region of interest" description="Disordered" evidence="8">
    <location>
        <begin position="177"/>
        <end position="230"/>
    </location>
</feature>
<dbReference type="eggNOG" id="KOG3701">
    <property type="taxonomic scope" value="Eukaryota"/>
</dbReference>
<dbReference type="PANTHER" id="PTHR13703">
    <property type="entry name" value="SMAD"/>
    <property type="match status" value="1"/>
</dbReference>
<dbReference type="SMART" id="SM00523">
    <property type="entry name" value="DWA"/>
    <property type="match status" value="1"/>
</dbReference>